<dbReference type="InterPro" id="IPR016032">
    <property type="entry name" value="Sig_transdc_resp-reg_C-effctor"/>
</dbReference>
<dbReference type="SMART" id="SM00421">
    <property type="entry name" value="HTH_LUXR"/>
    <property type="match status" value="1"/>
</dbReference>
<keyword evidence="3" id="KW-0804">Transcription</keyword>
<organism evidence="5 6">
    <name type="scientific">Kribbella antibiotica</name>
    <dbReference type="NCBI Taxonomy" id="190195"/>
    <lineage>
        <taxon>Bacteria</taxon>
        <taxon>Bacillati</taxon>
        <taxon>Actinomycetota</taxon>
        <taxon>Actinomycetes</taxon>
        <taxon>Propionibacteriales</taxon>
        <taxon>Kribbellaceae</taxon>
        <taxon>Kribbella</taxon>
    </lineage>
</organism>
<reference evidence="5 6" key="1">
    <citation type="submission" date="2019-03" db="EMBL/GenBank/DDBJ databases">
        <title>Draft genome sequences of novel Actinobacteria.</title>
        <authorList>
            <person name="Sahin N."/>
            <person name="Ay H."/>
            <person name="Saygin H."/>
        </authorList>
    </citation>
    <scope>NUCLEOTIDE SEQUENCE [LARGE SCALE GENOMIC DNA]</scope>
    <source>
        <strain evidence="5 6">JCM 13523</strain>
    </source>
</reference>
<dbReference type="RefSeq" id="WP_132166494.1">
    <property type="nucleotide sequence ID" value="NZ_SMKX01000015.1"/>
</dbReference>
<sequence length="191" mass="20558">MGLIKVTVHAADPFTLTGLKVMLRHLPQVVVVNATEAGAVDVVVVAVERLSGAGQQLLRAAAAAGRAPVVLIANEIEDGQLLLALQCQVVSIVSRATADENRLRHAILTAARGESDLCSPAGPENHSAELSMREVDVVRLMAEGLDTYQIGEELGYSERTIKNIIYAFTTRVQLRNRPHAVSYALRTGVIW</sequence>
<dbReference type="PANTHER" id="PTHR44688">
    <property type="entry name" value="DNA-BINDING TRANSCRIPTIONAL ACTIVATOR DEVR_DOSR"/>
    <property type="match status" value="1"/>
</dbReference>
<evidence type="ECO:0000259" key="4">
    <source>
        <dbReference type="PROSITE" id="PS50043"/>
    </source>
</evidence>
<evidence type="ECO:0000256" key="1">
    <source>
        <dbReference type="ARBA" id="ARBA00023015"/>
    </source>
</evidence>
<gene>
    <name evidence="5" type="ORF">E1263_07780</name>
</gene>
<dbReference type="OrthoDB" id="4309410at2"/>
<protein>
    <submittedName>
        <fullName evidence="5">Response regulator transcription factor</fullName>
    </submittedName>
</protein>
<evidence type="ECO:0000256" key="2">
    <source>
        <dbReference type="ARBA" id="ARBA00023125"/>
    </source>
</evidence>
<name>A0A4R4ZTW7_9ACTN</name>
<keyword evidence="1" id="KW-0805">Transcription regulation</keyword>
<accession>A0A4R4ZTW7</accession>
<comment type="caution">
    <text evidence="5">The sequence shown here is derived from an EMBL/GenBank/DDBJ whole genome shotgun (WGS) entry which is preliminary data.</text>
</comment>
<dbReference type="Gene3D" id="3.40.50.2300">
    <property type="match status" value="1"/>
</dbReference>
<dbReference type="CDD" id="cd06170">
    <property type="entry name" value="LuxR_C_like"/>
    <property type="match status" value="1"/>
</dbReference>
<proteinExistence type="predicted"/>
<dbReference type="AlphaFoldDB" id="A0A4R4ZTW7"/>
<dbReference type="EMBL" id="SMKX01000015">
    <property type="protein sequence ID" value="TDD61399.1"/>
    <property type="molecule type" value="Genomic_DNA"/>
</dbReference>
<keyword evidence="2" id="KW-0238">DNA-binding</keyword>
<dbReference type="PROSITE" id="PS50043">
    <property type="entry name" value="HTH_LUXR_2"/>
    <property type="match status" value="1"/>
</dbReference>
<dbReference type="SUPFAM" id="SSF46894">
    <property type="entry name" value="C-terminal effector domain of the bipartite response regulators"/>
    <property type="match status" value="1"/>
</dbReference>
<keyword evidence="6" id="KW-1185">Reference proteome</keyword>
<dbReference type="Proteomes" id="UP000295124">
    <property type="component" value="Unassembled WGS sequence"/>
</dbReference>
<dbReference type="Pfam" id="PF00196">
    <property type="entry name" value="GerE"/>
    <property type="match status" value="1"/>
</dbReference>
<dbReference type="GO" id="GO:0003677">
    <property type="term" value="F:DNA binding"/>
    <property type="evidence" value="ECO:0007669"/>
    <property type="project" value="UniProtKB-KW"/>
</dbReference>
<dbReference type="PRINTS" id="PR00038">
    <property type="entry name" value="HTHLUXR"/>
</dbReference>
<dbReference type="GO" id="GO:0006355">
    <property type="term" value="P:regulation of DNA-templated transcription"/>
    <property type="evidence" value="ECO:0007669"/>
    <property type="project" value="InterPro"/>
</dbReference>
<dbReference type="PANTHER" id="PTHR44688:SF16">
    <property type="entry name" value="DNA-BINDING TRANSCRIPTIONAL ACTIVATOR DEVR_DOSR"/>
    <property type="match status" value="1"/>
</dbReference>
<evidence type="ECO:0000313" key="6">
    <source>
        <dbReference type="Proteomes" id="UP000295124"/>
    </source>
</evidence>
<evidence type="ECO:0000256" key="3">
    <source>
        <dbReference type="ARBA" id="ARBA00023163"/>
    </source>
</evidence>
<dbReference type="InterPro" id="IPR000792">
    <property type="entry name" value="Tscrpt_reg_LuxR_C"/>
</dbReference>
<evidence type="ECO:0000313" key="5">
    <source>
        <dbReference type="EMBL" id="TDD61399.1"/>
    </source>
</evidence>
<feature type="domain" description="HTH luxR-type" evidence="4">
    <location>
        <begin position="123"/>
        <end position="188"/>
    </location>
</feature>